<evidence type="ECO:0000313" key="3">
    <source>
        <dbReference type="Proteomes" id="UP001595075"/>
    </source>
</evidence>
<evidence type="ECO:0000256" key="1">
    <source>
        <dbReference type="SAM" id="Phobius"/>
    </source>
</evidence>
<organism evidence="2 3">
    <name type="scientific">Oculimacula yallundae</name>
    <dbReference type="NCBI Taxonomy" id="86028"/>
    <lineage>
        <taxon>Eukaryota</taxon>
        <taxon>Fungi</taxon>
        <taxon>Dikarya</taxon>
        <taxon>Ascomycota</taxon>
        <taxon>Pezizomycotina</taxon>
        <taxon>Leotiomycetes</taxon>
        <taxon>Helotiales</taxon>
        <taxon>Ploettnerulaceae</taxon>
        <taxon>Oculimacula</taxon>
    </lineage>
</organism>
<keyword evidence="1" id="KW-0812">Transmembrane</keyword>
<comment type="caution">
    <text evidence="2">The sequence shown here is derived from an EMBL/GenBank/DDBJ whole genome shotgun (WGS) entry which is preliminary data.</text>
</comment>
<evidence type="ECO:0000313" key="2">
    <source>
        <dbReference type="EMBL" id="KAL2067966.1"/>
    </source>
</evidence>
<keyword evidence="1" id="KW-1133">Transmembrane helix</keyword>
<reference evidence="2 3" key="1">
    <citation type="journal article" date="2024" name="Commun. Biol.">
        <title>Comparative genomic analysis of thermophilic fungi reveals convergent evolutionary adaptations and gene losses.</title>
        <authorList>
            <person name="Steindorff A.S."/>
            <person name="Aguilar-Pontes M.V."/>
            <person name="Robinson A.J."/>
            <person name="Andreopoulos B."/>
            <person name="LaButti K."/>
            <person name="Kuo A."/>
            <person name="Mondo S."/>
            <person name="Riley R."/>
            <person name="Otillar R."/>
            <person name="Haridas S."/>
            <person name="Lipzen A."/>
            <person name="Grimwood J."/>
            <person name="Schmutz J."/>
            <person name="Clum A."/>
            <person name="Reid I.D."/>
            <person name="Moisan M.C."/>
            <person name="Butler G."/>
            <person name="Nguyen T.T.M."/>
            <person name="Dewar K."/>
            <person name="Conant G."/>
            <person name="Drula E."/>
            <person name="Henrissat B."/>
            <person name="Hansel C."/>
            <person name="Singer S."/>
            <person name="Hutchinson M.I."/>
            <person name="de Vries R.P."/>
            <person name="Natvig D.O."/>
            <person name="Powell A.J."/>
            <person name="Tsang A."/>
            <person name="Grigoriev I.V."/>
        </authorList>
    </citation>
    <scope>NUCLEOTIDE SEQUENCE [LARGE SCALE GENOMIC DNA]</scope>
    <source>
        <strain evidence="2 3">CBS 494.80</strain>
    </source>
</reference>
<feature type="transmembrane region" description="Helical" evidence="1">
    <location>
        <begin position="38"/>
        <end position="56"/>
    </location>
</feature>
<protein>
    <submittedName>
        <fullName evidence="2">Uncharacterized protein</fullName>
    </submittedName>
</protein>
<dbReference type="EMBL" id="JAZHXI010000009">
    <property type="protein sequence ID" value="KAL2067966.1"/>
    <property type="molecule type" value="Genomic_DNA"/>
</dbReference>
<sequence length="227" mass="24993">MSDLNRASTSLSNNNETPFRCRKIYLSIIRDLGTEPRAIGLSLLLAIACCAVFAFMQKMTARLSITCFDTIRTGVSGPEDGPRIDVGGPLNRASKYYPMDSFLVASTMAIEVLGWIIAFVEKAFILQGDIWRVYISEEQGDFRATTSSRSPTCTSRPKGSADASPTVVRACVEIEELQYALPNLEKYAAASNWASRTGAAKRDRPEVVRLQQLFSCISISQICVVRC</sequence>
<dbReference type="Proteomes" id="UP001595075">
    <property type="component" value="Unassembled WGS sequence"/>
</dbReference>
<keyword evidence="3" id="KW-1185">Reference proteome</keyword>
<keyword evidence="1" id="KW-0472">Membrane</keyword>
<proteinExistence type="predicted"/>
<gene>
    <name evidence="2" type="ORF">VTL71DRAFT_16064</name>
</gene>
<feature type="transmembrane region" description="Helical" evidence="1">
    <location>
        <begin position="102"/>
        <end position="120"/>
    </location>
</feature>
<accession>A0ABR4CFH6</accession>
<name>A0ABR4CFH6_9HELO</name>